<accession>A0A1M7T2Y3</accession>
<proteinExistence type="predicted"/>
<evidence type="ECO:0008006" key="3">
    <source>
        <dbReference type="Google" id="ProtNLM"/>
    </source>
</evidence>
<organism evidence="1 2">
    <name type="scientific">Butyrivibrio hungatei DSM 14810</name>
    <dbReference type="NCBI Taxonomy" id="1121132"/>
    <lineage>
        <taxon>Bacteria</taxon>
        <taxon>Bacillati</taxon>
        <taxon>Bacillota</taxon>
        <taxon>Clostridia</taxon>
        <taxon>Lachnospirales</taxon>
        <taxon>Lachnospiraceae</taxon>
        <taxon>Butyrivibrio</taxon>
    </lineage>
</organism>
<dbReference type="AlphaFoldDB" id="A0A1M7T2Y3"/>
<evidence type="ECO:0000313" key="2">
    <source>
        <dbReference type="Proteomes" id="UP000184097"/>
    </source>
</evidence>
<gene>
    <name evidence="1" type="ORF">SAMN02745247_02880</name>
</gene>
<evidence type="ECO:0000313" key="1">
    <source>
        <dbReference type="EMBL" id="SHN65047.1"/>
    </source>
</evidence>
<dbReference type="Proteomes" id="UP000184097">
    <property type="component" value="Unassembled WGS sequence"/>
</dbReference>
<dbReference type="RefSeq" id="WP_072705452.1">
    <property type="nucleotide sequence ID" value="NZ_FRDH01000015.1"/>
</dbReference>
<sequence>MKKVFVIMLTGLMIIGTMGCATENKKEFVVAEHESVEAISEESLDEVTEEESTEVVTEASSVESTNEGKRAAKEGNELFQQFLNDELEVNGSTFSEIFEEVIEFNGTPDAYYIDLDDDGEDELLVDSFYYGWEVYDIIDGEIKHIDGGCGTADNTSIRKGNGHYYIAHTDFMHSGRKFMELVRFDEKGEVIETIYIIAIYEGQDDYDENSTFYYYEGDIENAYDDANLITMKQYDDYMDSYVSLEESEYKSAWEE</sequence>
<protein>
    <recommendedName>
        <fullName evidence="3">Lipoprotein</fullName>
    </recommendedName>
</protein>
<dbReference type="PROSITE" id="PS51257">
    <property type="entry name" value="PROKAR_LIPOPROTEIN"/>
    <property type="match status" value="1"/>
</dbReference>
<dbReference type="EMBL" id="FRDH01000015">
    <property type="protein sequence ID" value="SHN65047.1"/>
    <property type="molecule type" value="Genomic_DNA"/>
</dbReference>
<reference evidence="1 2" key="1">
    <citation type="submission" date="2016-12" db="EMBL/GenBank/DDBJ databases">
        <authorList>
            <person name="Song W.-J."/>
            <person name="Kurnit D.M."/>
        </authorList>
    </citation>
    <scope>NUCLEOTIDE SEQUENCE [LARGE SCALE GENOMIC DNA]</scope>
    <source>
        <strain evidence="1 2">DSM 14810</strain>
    </source>
</reference>
<name>A0A1M7T2Y3_9FIRM</name>